<proteinExistence type="predicted"/>
<accession>A0A6P1WBA4</accession>
<evidence type="ECO:0000313" key="3">
    <source>
        <dbReference type="Proteomes" id="UP000464577"/>
    </source>
</evidence>
<dbReference type="Proteomes" id="UP000464577">
    <property type="component" value="Chromosome"/>
</dbReference>
<name>A0A6P1WBA4_9BACT</name>
<dbReference type="InterPro" id="IPR027417">
    <property type="entry name" value="P-loop_NTPase"/>
</dbReference>
<evidence type="ECO:0000313" key="2">
    <source>
        <dbReference type="EMBL" id="QHW01047.1"/>
    </source>
</evidence>
<dbReference type="SUPFAM" id="SSF52540">
    <property type="entry name" value="P-loop containing nucleoside triphosphate hydrolases"/>
    <property type="match status" value="1"/>
</dbReference>
<dbReference type="InterPro" id="IPR049945">
    <property type="entry name" value="AAA_22"/>
</dbReference>
<dbReference type="AlphaFoldDB" id="A0A6P1WBA4"/>
<dbReference type="EMBL" id="CP045997">
    <property type="protein sequence ID" value="QHW01047.1"/>
    <property type="molecule type" value="Genomic_DNA"/>
</dbReference>
<dbReference type="Gene3D" id="3.40.50.300">
    <property type="entry name" value="P-loop containing nucleotide triphosphate hydrolases"/>
    <property type="match status" value="1"/>
</dbReference>
<protein>
    <recommendedName>
        <fullName evidence="1">ORC1/DEAH AAA+ ATPase domain-containing protein</fullName>
    </recommendedName>
</protein>
<dbReference type="PANTHER" id="PTHR47691">
    <property type="entry name" value="REGULATOR-RELATED"/>
    <property type="match status" value="1"/>
</dbReference>
<dbReference type="Pfam" id="PF13401">
    <property type="entry name" value="AAA_22"/>
    <property type="match status" value="1"/>
</dbReference>
<feature type="domain" description="ORC1/DEAH AAA+ ATPase" evidence="1">
    <location>
        <begin position="322"/>
        <end position="425"/>
    </location>
</feature>
<sequence length="475" mass="54339">MNTSQVNFTKALVSGVGYCLTHEETIKRLIPGASLATTLGMGLINNLAPGWMQQFAGELDYQKLRDQFADPLKLNHDLENLLRDAAVRSIRFIRNLYLEHLGDIHDLSFTETYFRQNPLKRAKEVLDTMEGDLAHWIKEEPIQQNLLEDPAPCLANITNYLFLVSGIDEMEAEWQELRTFFTEKLPICFELAFKEALKNDKNQKGFKAFQIWILTDMRQLLIKNGEVQAKILAEIKILKTGQDGRSTPTLKTYSEETAELKQLLEQNHKEVIHLLKKIISVLIRRSHSPAIPHFLNNLPPLGVDCIGRETELVDLKEKLVTAQRVVLLSGLGGLGKTTVAKRYVHLHQHEYRHLVWVELKGFDSPDPTRLPLRDAFVFDPILAKNLKVERVTDLEEFFMMLMNALRNLPGTNLLVIDNAGLDLKQRTLRDQLPNPPNWHVLITSRQNLPGFDMVSLDKLGPKAARELFNKYYSHG</sequence>
<gene>
    <name evidence="2" type="ORF">GJR95_41125</name>
</gene>
<dbReference type="KEGG" id="senf:GJR95_41125"/>
<dbReference type="GO" id="GO:0016887">
    <property type="term" value="F:ATP hydrolysis activity"/>
    <property type="evidence" value="ECO:0007669"/>
    <property type="project" value="InterPro"/>
</dbReference>
<organism evidence="2 3">
    <name type="scientific">Spirosoma endbachense</name>
    <dbReference type="NCBI Taxonomy" id="2666025"/>
    <lineage>
        <taxon>Bacteria</taxon>
        <taxon>Pseudomonadati</taxon>
        <taxon>Bacteroidota</taxon>
        <taxon>Cytophagia</taxon>
        <taxon>Cytophagales</taxon>
        <taxon>Cytophagaceae</taxon>
        <taxon>Spirosoma</taxon>
    </lineage>
</organism>
<keyword evidence="3" id="KW-1185">Reference proteome</keyword>
<dbReference type="RefSeq" id="WP_162391440.1">
    <property type="nucleotide sequence ID" value="NZ_CP045997.1"/>
</dbReference>
<evidence type="ECO:0000259" key="1">
    <source>
        <dbReference type="Pfam" id="PF13401"/>
    </source>
</evidence>
<dbReference type="PANTHER" id="PTHR47691:SF3">
    <property type="entry name" value="HTH-TYPE TRANSCRIPTIONAL REGULATOR RV0890C-RELATED"/>
    <property type="match status" value="1"/>
</dbReference>
<reference evidence="2 3" key="1">
    <citation type="submission" date="2019-11" db="EMBL/GenBank/DDBJ databases">
        <title>Spirosoma endbachense sp. nov., isolated from a natural salt meadow.</title>
        <authorList>
            <person name="Rojas J."/>
            <person name="Ambika Manirajan B."/>
            <person name="Ratering S."/>
            <person name="Suarez C."/>
            <person name="Geissler-Plaum R."/>
            <person name="Schnell S."/>
        </authorList>
    </citation>
    <scope>NUCLEOTIDE SEQUENCE [LARGE SCALE GENOMIC DNA]</scope>
    <source>
        <strain evidence="2 3">I-24</strain>
    </source>
</reference>